<dbReference type="Proteomes" id="UP000193207">
    <property type="component" value="Unassembled WGS sequence"/>
</dbReference>
<protein>
    <submittedName>
        <fullName evidence="6">HTH-type transcriptional regulator CynR</fullName>
    </submittedName>
</protein>
<keyword evidence="3" id="KW-0238">DNA-binding</keyword>
<dbReference type="InterPro" id="IPR000847">
    <property type="entry name" value="LysR_HTH_N"/>
</dbReference>
<dbReference type="Gene3D" id="1.10.10.10">
    <property type="entry name" value="Winged helix-like DNA-binding domain superfamily/Winged helix DNA-binding domain"/>
    <property type="match status" value="1"/>
</dbReference>
<comment type="similarity">
    <text evidence="1">Belongs to the LysR transcriptional regulatory family.</text>
</comment>
<dbReference type="AlphaFoldDB" id="A0A1X6ZYT1"/>
<evidence type="ECO:0000256" key="2">
    <source>
        <dbReference type="ARBA" id="ARBA00023015"/>
    </source>
</evidence>
<dbReference type="InterPro" id="IPR036388">
    <property type="entry name" value="WH-like_DNA-bd_sf"/>
</dbReference>
<dbReference type="InterPro" id="IPR050950">
    <property type="entry name" value="HTH-type_LysR_regulators"/>
</dbReference>
<dbReference type="SUPFAM" id="SSF46785">
    <property type="entry name" value="Winged helix' DNA-binding domain"/>
    <property type="match status" value="1"/>
</dbReference>
<dbReference type="PANTHER" id="PTHR30419:SF8">
    <property type="entry name" value="NITROGEN ASSIMILATION TRANSCRIPTIONAL ACTIVATOR-RELATED"/>
    <property type="match status" value="1"/>
</dbReference>
<feature type="domain" description="HTH lysR-type" evidence="5">
    <location>
        <begin position="10"/>
        <end position="67"/>
    </location>
</feature>
<evidence type="ECO:0000256" key="1">
    <source>
        <dbReference type="ARBA" id="ARBA00009437"/>
    </source>
</evidence>
<sequence length="299" mass="31818">MTLNSANVNINIRHLRAMVAVQAHGSFVRAASALGIVPSALSETIQQLEEAVGSPLFDRSQRPPAPTPTALTFLQEAAPLLDGLDRAITRLQTRGVQGAGTLNVGCSPSAISELVAPALSRFRGLYPEVRLRIHDDIAETLARMVVDGKLDLAVAGRALHSPDLKQEEIIRDPVGLACATGHALAGCTGLTLKDIDPGEVISLSPGTGTHQLLASSAHVPPVLRMGAIEAHSTIAQLAMIRAGLGVGLLPRNAVMLFGDPRLTFVPVADLDLWRTLFLLLPTQRKLTSMTRVFVETLRQ</sequence>
<dbReference type="EMBL" id="FWFU01000006">
    <property type="protein sequence ID" value="SLN64982.1"/>
    <property type="molecule type" value="Genomic_DNA"/>
</dbReference>
<dbReference type="GO" id="GO:0005829">
    <property type="term" value="C:cytosol"/>
    <property type="evidence" value="ECO:0007669"/>
    <property type="project" value="TreeGrafter"/>
</dbReference>
<name>A0A1X6ZYT1_9RHOB</name>
<dbReference type="Pfam" id="PF00126">
    <property type="entry name" value="HTH_1"/>
    <property type="match status" value="1"/>
</dbReference>
<evidence type="ECO:0000256" key="3">
    <source>
        <dbReference type="ARBA" id="ARBA00023125"/>
    </source>
</evidence>
<gene>
    <name evidence="6" type="primary">cynR_5</name>
    <name evidence="6" type="ORF">ROH8110_03656</name>
</gene>
<keyword evidence="7" id="KW-1185">Reference proteome</keyword>
<evidence type="ECO:0000259" key="5">
    <source>
        <dbReference type="PROSITE" id="PS50931"/>
    </source>
</evidence>
<evidence type="ECO:0000313" key="6">
    <source>
        <dbReference type="EMBL" id="SLN64982.1"/>
    </source>
</evidence>
<keyword evidence="4" id="KW-0804">Transcription</keyword>
<proteinExistence type="inferred from homology"/>
<dbReference type="PANTHER" id="PTHR30419">
    <property type="entry name" value="HTH-TYPE TRANSCRIPTIONAL REGULATOR YBHD"/>
    <property type="match status" value="1"/>
</dbReference>
<organism evidence="6 7">
    <name type="scientific">Roseovarius halotolerans</name>
    <dbReference type="NCBI Taxonomy" id="505353"/>
    <lineage>
        <taxon>Bacteria</taxon>
        <taxon>Pseudomonadati</taxon>
        <taxon>Pseudomonadota</taxon>
        <taxon>Alphaproteobacteria</taxon>
        <taxon>Rhodobacterales</taxon>
        <taxon>Roseobacteraceae</taxon>
        <taxon>Roseovarius</taxon>
    </lineage>
</organism>
<dbReference type="SUPFAM" id="SSF53850">
    <property type="entry name" value="Periplasmic binding protein-like II"/>
    <property type="match status" value="1"/>
</dbReference>
<dbReference type="PROSITE" id="PS50931">
    <property type="entry name" value="HTH_LYSR"/>
    <property type="match status" value="1"/>
</dbReference>
<keyword evidence="2" id="KW-0805">Transcription regulation</keyword>
<evidence type="ECO:0000256" key="4">
    <source>
        <dbReference type="ARBA" id="ARBA00023163"/>
    </source>
</evidence>
<dbReference type="Pfam" id="PF03466">
    <property type="entry name" value="LysR_substrate"/>
    <property type="match status" value="1"/>
</dbReference>
<dbReference type="CDD" id="cd05466">
    <property type="entry name" value="PBP2_LTTR_substrate"/>
    <property type="match status" value="1"/>
</dbReference>
<evidence type="ECO:0000313" key="7">
    <source>
        <dbReference type="Proteomes" id="UP000193207"/>
    </source>
</evidence>
<reference evidence="6 7" key="1">
    <citation type="submission" date="2017-03" db="EMBL/GenBank/DDBJ databases">
        <authorList>
            <person name="Afonso C.L."/>
            <person name="Miller P.J."/>
            <person name="Scott M.A."/>
            <person name="Spackman E."/>
            <person name="Goraichik I."/>
            <person name="Dimitrov K.M."/>
            <person name="Suarez D.L."/>
            <person name="Swayne D.E."/>
        </authorList>
    </citation>
    <scope>NUCLEOTIDE SEQUENCE [LARGE SCALE GENOMIC DNA]</scope>
    <source>
        <strain evidence="6 7">CECT 8110</strain>
    </source>
</reference>
<dbReference type="OrthoDB" id="7776850at2"/>
<accession>A0A1X6ZYT1</accession>
<dbReference type="InterPro" id="IPR005119">
    <property type="entry name" value="LysR_subst-bd"/>
</dbReference>
<dbReference type="GO" id="GO:0003700">
    <property type="term" value="F:DNA-binding transcription factor activity"/>
    <property type="evidence" value="ECO:0007669"/>
    <property type="project" value="InterPro"/>
</dbReference>
<dbReference type="InterPro" id="IPR036390">
    <property type="entry name" value="WH_DNA-bd_sf"/>
</dbReference>
<dbReference type="Gene3D" id="3.40.190.10">
    <property type="entry name" value="Periplasmic binding protein-like II"/>
    <property type="match status" value="2"/>
</dbReference>
<dbReference type="GO" id="GO:0003677">
    <property type="term" value="F:DNA binding"/>
    <property type="evidence" value="ECO:0007669"/>
    <property type="project" value="UniProtKB-KW"/>
</dbReference>